<dbReference type="InParanoid" id="A0A423Q0K9"/>
<dbReference type="PANTHER" id="PTHR43403">
    <property type="entry name" value="NAD-SPECIFIC GLUTAMATE DEHYDROGENASE"/>
    <property type="match status" value="1"/>
</dbReference>
<feature type="domain" description="NAD-glutamate dehydrogenase ACT3" evidence="7">
    <location>
        <begin position="550"/>
        <end position="613"/>
    </location>
</feature>
<dbReference type="GO" id="GO:0006538">
    <property type="term" value="P:L-glutamate catabolic process"/>
    <property type="evidence" value="ECO:0007669"/>
    <property type="project" value="InterPro"/>
</dbReference>
<dbReference type="InterPro" id="IPR049056">
    <property type="entry name" value="NAD_Glu_DH_HM3"/>
</dbReference>
<dbReference type="InterPro" id="IPR049062">
    <property type="entry name" value="NAD_Glu_DH_ACT2"/>
</dbReference>
<evidence type="ECO:0000259" key="3">
    <source>
        <dbReference type="Pfam" id="PF05088"/>
    </source>
</evidence>
<dbReference type="SUPFAM" id="SSF53223">
    <property type="entry name" value="Aminoacid dehydrogenase-like, N-terminal domain"/>
    <property type="match status" value="1"/>
</dbReference>
<evidence type="ECO:0000259" key="7">
    <source>
        <dbReference type="Pfam" id="PF21077"/>
    </source>
</evidence>
<keyword evidence="2" id="KW-0175">Coiled coil</keyword>
<dbReference type="Pfam" id="PF05088">
    <property type="entry name" value="Bac_GDH_CD"/>
    <property type="match status" value="1"/>
</dbReference>
<dbReference type="GO" id="GO:0004352">
    <property type="term" value="F:glutamate dehydrogenase (NAD+) activity"/>
    <property type="evidence" value="ECO:0007669"/>
    <property type="project" value="InterPro"/>
</dbReference>
<evidence type="ECO:0000256" key="1">
    <source>
        <dbReference type="ARBA" id="ARBA00023002"/>
    </source>
</evidence>
<evidence type="ECO:0000259" key="4">
    <source>
        <dbReference type="Pfam" id="PF21074"/>
    </source>
</evidence>
<dbReference type="Pfam" id="PF21076">
    <property type="entry name" value="GDH_ACT2"/>
    <property type="match status" value="1"/>
</dbReference>
<dbReference type="Pfam" id="PF21073">
    <property type="entry name" value="GDH_HM1"/>
    <property type="match status" value="1"/>
</dbReference>
<feature type="domain" description="NAD-glutamate dehydrogenase ACT2" evidence="6">
    <location>
        <begin position="403"/>
        <end position="490"/>
    </location>
</feature>
<evidence type="ECO:0000256" key="2">
    <source>
        <dbReference type="SAM" id="Coils"/>
    </source>
</evidence>
<dbReference type="InterPro" id="IPR024727">
    <property type="entry name" value="NAD_Glu_DH_N_ACT1"/>
</dbReference>
<dbReference type="InterPro" id="IPR046346">
    <property type="entry name" value="Aminoacid_DH-like_N_sf"/>
</dbReference>
<keyword evidence="1" id="KW-0560">Oxidoreductase</keyword>
<dbReference type="Pfam" id="PF21077">
    <property type="entry name" value="GDH_ACT3"/>
    <property type="match status" value="1"/>
</dbReference>
<sequence length="1599" mass="175084">MNTQTARVLAEIRAFIDADSRIVDSSAAIAFAERYLQGVPASMLAARSTERVYEAVLAHYAQIAHPRSPGTPLIEIVSIDDGASDCDTALISVADDMAFLVDTVTLAVRATGAEIDWTLHPVVAVTRDSDGRPSAISDVHEHAPGGQRTSESLIRVEFAAPAGLDRDALIEQVRASLVDVHTVVTDWRAMRRRLQQVIDDLERAASGIDREERLETQAFLSWLADDHFTFLGYRCRAVEADTDGEAMIDLPDTSLGLLREDRAGVDPDGYVAPAAVLDEYTQSPRLAVITKANRHAWIHHPETMDVIAIKRLDAAGNVIGAHRFLGLFSGEAYRASPRDIPLLRRKISHVMARAAFRDRSHAAKSLRYILETFPRDELFQASEAELFDTVTGVLNMRETERLRLFLRRDRYRRFYSAIVYIPRERYTVALRQQIEATLEAALAGRRQDADADFLRGSVVRLVFQIATEADTPTPDTAEIERQLVDQTRAWPDRFLAAARQAGLSMPAYAHAFDSAYQRRNAADAAIADAGVLAELAGDSRPVLRVAGVGEDNTVTLKLYGSGEAPALSDVLPIFEYFGLAVINQHPFSVERSGFASQWIHEFEARHPAATRLAERSRRDALAELFDEIMAGRVANDNLNRLVVEAGFSAREIVLVRSVARYLLQTELPFSPVYIGDRLAEQSDLVARIVELFGLRLDPDQARSAQAEAAAVEAIEASLEAIASLDTDRVLRAFYGVVDAVLRTNYYQHDERGQPRPYVSLKLDSSGLAELPEPRPWVETFVYAPEVEGVHLRGGPIARGGLRWSDRLEDFRTEVLGLMKAQMVKNAVIVPVGAKGGFVLKGLPADIDRDTRAARGIAGYKVFIRGLLDITDNRVGDDVITPDRVVARDAADPYLVVAADKGTASFSDIANGLSAEYDFWLDDAFASGGSAGYDHKVMGITARGAWEGVKRHFREMGRDCQNEAFTAVAVGDMGGDVFGNGMLASRCIRLLAAFNHRHIFIDPDPDMAASYAERERLFTASASGWDAYAAELISRGGGVYERSAKRITVSDEAMTALGLGQREYTPTALIAALLAAPVDLFWNGGIGTYVKASHESHADVGDRANDALRIDGRAMRARVVGEGGNLGFTQAGRVEYALAGGRINTDAIDNSGGVDSSDLEVNIKIALGTAEADGRLDREARNRLLAEMTPDVIALVLRTNVLQTQQISLMQAESTTRFDEQISFMRALERDGRLDRRLEGLPDDETIEVRSRERLGLTRPELAVLISYNKLALADAALAGGLADDPALEGWLFDGLPEALGERFAPDVRGHRLRRELIATLATNQMVDRLGIASAHRLPAGFGTRMEAAVRGYVLADAWLGGESLFCAIDGLDDTISAAEQYRAHRIGIAFLKHAMNWWLATPGLGEDISDLLARYQPGAQRLTTALADYLVGAYRTRFDATYAQWEALGVPGELSHRIAVADVGGGIMDIAALAAERDVAVTEVAGLYYRVGDLLGVAWLQNAIHQLPANERWQALARMSLRGDSYRIHQRIVDQVLTREADDPLADWQADNERTLAFIAARLAELQAIETPGHEHLTVVVRDLARLTLPGQTSLSGAA</sequence>
<dbReference type="GO" id="GO:0004069">
    <property type="term" value="F:L-aspartate:2-oxoglutarate aminotransferase activity"/>
    <property type="evidence" value="ECO:0007669"/>
    <property type="project" value="InterPro"/>
</dbReference>
<accession>A0A423Q0K9</accession>
<feature type="domain" description="NAD-glutamate dehydrogenase catalytic" evidence="3">
    <location>
        <begin position="714"/>
        <end position="1208"/>
    </location>
</feature>
<feature type="coiled-coil region" evidence="2">
    <location>
        <begin position="184"/>
        <end position="211"/>
    </location>
</feature>
<name>A0A423Q0K9_9GAMM</name>
<dbReference type="RefSeq" id="WP_123657041.1">
    <property type="nucleotide sequence ID" value="NZ_AYKG01000004.1"/>
</dbReference>
<keyword evidence="9" id="KW-1185">Reference proteome</keyword>
<protein>
    <submittedName>
        <fullName evidence="8">NAD-glutamate dehydrogenase</fullName>
    </submittedName>
</protein>
<dbReference type="Pfam" id="PF21075">
    <property type="entry name" value="GDH_ACT1"/>
    <property type="match status" value="1"/>
</dbReference>
<dbReference type="SUPFAM" id="SSF51735">
    <property type="entry name" value="NAD(P)-binding Rossmann-fold domains"/>
    <property type="match status" value="1"/>
</dbReference>
<dbReference type="PIRSF" id="PIRSF036761">
    <property type="entry name" value="GDH_Mll4104"/>
    <property type="match status" value="1"/>
</dbReference>
<dbReference type="PANTHER" id="PTHR43403:SF1">
    <property type="entry name" value="NAD-SPECIFIC GLUTAMATE DEHYDROGENASE"/>
    <property type="match status" value="1"/>
</dbReference>
<dbReference type="InterPro" id="IPR036291">
    <property type="entry name" value="NAD(P)-bd_dom_sf"/>
</dbReference>
<dbReference type="InterPro" id="IPR049059">
    <property type="entry name" value="NAD_Glu_DH_HM1"/>
</dbReference>
<dbReference type="Proteomes" id="UP000285310">
    <property type="component" value="Unassembled WGS sequence"/>
</dbReference>
<dbReference type="InterPro" id="IPR048381">
    <property type="entry name" value="GDH_C"/>
</dbReference>
<evidence type="ECO:0000313" key="8">
    <source>
        <dbReference type="EMBL" id="ROO31785.1"/>
    </source>
</evidence>
<proteinExistence type="predicted"/>
<dbReference type="EMBL" id="AYKG01000004">
    <property type="protein sequence ID" value="ROO31785.1"/>
    <property type="molecule type" value="Genomic_DNA"/>
</dbReference>
<organism evidence="8 9">
    <name type="scientific">Salinisphaera japonica YTM-1</name>
    <dbReference type="NCBI Taxonomy" id="1209778"/>
    <lineage>
        <taxon>Bacteria</taxon>
        <taxon>Pseudomonadati</taxon>
        <taxon>Pseudomonadota</taxon>
        <taxon>Gammaproteobacteria</taxon>
        <taxon>Salinisphaerales</taxon>
        <taxon>Salinisphaeraceae</taxon>
        <taxon>Salinisphaera</taxon>
    </lineage>
</organism>
<evidence type="ECO:0000259" key="6">
    <source>
        <dbReference type="Pfam" id="PF21076"/>
    </source>
</evidence>
<evidence type="ECO:0000259" key="5">
    <source>
        <dbReference type="Pfam" id="PF21075"/>
    </source>
</evidence>
<gene>
    <name evidence="8" type="ORF">SAJA_02290</name>
</gene>
<dbReference type="InterPro" id="IPR007780">
    <property type="entry name" value="NAD_Glu_DH_bac"/>
</dbReference>
<reference evidence="8 9" key="1">
    <citation type="submission" date="2013-10" db="EMBL/GenBank/DDBJ databases">
        <title>Salinisphaera japonica YTM-1 Genome Sequencing.</title>
        <authorList>
            <person name="Lai Q."/>
            <person name="Li C."/>
            <person name="Shao Z."/>
        </authorList>
    </citation>
    <scope>NUCLEOTIDE SEQUENCE [LARGE SCALE GENOMIC DNA]</scope>
    <source>
        <strain evidence="8 9">YTM-1</strain>
    </source>
</reference>
<feature type="domain" description="NAD-glutamate dehydrogenase N-terminal ACT1" evidence="5">
    <location>
        <begin position="31"/>
        <end position="161"/>
    </location>
</feature>
<comment type="caution">
    <text evidence="8">The sequence shown here is derived from an EMBL/GenBank/DDBJ whole genome shotgun (WGS) entry which is preliminary data.</text>
</comment>
<dbReference type="Pfam" id="PF21074">
    <property type="entry name" value="GDH_C"/>
    <property type="match status" value="1"/>
</dbReference>
<feature type="domain" description="NAD-specific glutamate dehydrogenase C-terminal" evidence="4">
    <location>
        <begin position="1254"/>
        <end position="1585"/>
    </location>
</feature>
<dbReference type="Pfam" id="PF21078">
    <property type="entry name" value="GDH_HM3"/>
    <property type="match status" value="1"/>
</dbReference>
<dbReference type="OrthoDB" id="9758052at2"/>
<evidence type="ECO:0000313" key="9">
    <source>
        <dbReference type="Proteomes" id="UP000285310"/>
    </source>
</evidence>
<dbReference type="InterPro" id="IPR049064">
    <property type="entry name" value="NAD_Glu_DH_ACT3"/>
</dbReference>
<dbReference type="InterPro" id="IPR028971">
    <property type="entry name" value="NAD-GDH_cat"/>
</dbReference>